<name>A0A8J5SBU1_ZIZPA</name>
<sequence>MTMVLRGLAALGEDVGHCGSSAVVLPVGVGWSESPSIVVMEVEDEFVLHRGWGEEKGSGWAGSGSGSGILIEVPHQRRFLQRRQRLCNGGSVYEARSPSFPSRSRRWLGGRRPVGRSKAAATVAGRSVEGGGQAVRR</sequence>
<proteinExistence type="predicted"/>
<dbReference type="EMBL" id="JAAALK010000288">
    <property type="protein sequence ID" value="KAG8052869.1"/>
    <property type="molecule type" value="Genomic_DNA"/>
</dbReference>
<gene>
    <name evidence="2" type="ORF">GUJ93_ZPchr0001g30069</name>
</gene>
<dbReference type="Proteomes" id="UP000729402">
    <property type="component" value="Unassembled WGS sequence"/>
</dbReference>
<feature type="compositionally biased region" description="Basic residues" evidence="1">
    <location>
        <begin position="103"/>
        <end position="115"/>
    </location>
</feature>
<organism evidence="2 3">
    <name type="scientific">Zizania palustris</name>
    <name type="common">Northern wild rice</name>
    <dbReference type="NCBI Taxonomy" id="103762"/>
    <lineage>
        <taxon>Eukaryota</taxon>
        <taxon>Viridiplantae</taxon>
        <taxon>Streptophyta</taxon>
        <taxon>Embryophyta</taxon>
        <taxon>Tracheophyta</taxon>
        <taxon>Spermatophyta</taxon>
        <taxon>Magnoliopsida</taxon>
        <taxon>Liliopsida</taxon>
        <taxon>Poales</taxon>
        <taxon>Poaceae</taxon>
        <taxon>BOP clade</taxon>
        <taxon>Oryzoideae</taxon>
        <taxon>Oryzeae</taxon>
        <taxon>Zizaniinae</taxon>
        <taxon>Zizania</taxon>
    </lineage>
</organism>
<reference evidence="2" key="1">
    <citation type="journal article" date="2021" name="bioRxiv">
        <title>Whole Genome Assembly and Annotation of Northern Wild Rice, Zizania palustris L., Supports a Whole Genome Duplication in the Zizania Genus.</title>
        <authorList>
            <person name="Haas M."/>
            <person name="Kono T."/>
            <person name="Macchietto M."/>
            <person name="Millas R."/>
            <person name="McGilp L."/>
            <person name="Shao M."/>
            <person name="Duquette J."/>
            <person name="Hirsch C.N."/>
            <person name="Kimball J."/>
        </authorList>
    </citation>
    <scope>NUCLEOTIDE SEQUENCE</scope>
    <source>
        <tissue evidence="2">Fresh leaf tissue</tissue>
    </source>
</reference>
<feature type="region of interest" description="Disordered" evidence="1">
    <location>
        <begin position="97"/>
        <end position="137"/>
    </location>
</feature>
<evidence type="ECO:0000313" key="2">
    <source>
        <dbReference type="EMBL" id="KAG8052869.1"/>
    </source>
</evidence>
<feature type="compositionally biased region" description="Gly residues" evidence="1">
    <location>
        <begin position="128"/>
        <end position="137"/>
    </location>
</feature>
<dbReference type="AlphaFoldDB" id="A0A8J5SBU1"/>
<evidence type="ECO:0000256" key="1">
    <source>
        <dbReference type="SAM" id="MobiDB-lite"/>
    </source>
</evidence>
<accession>A0A8J5SBU1</accession>
<protein>
    <submittedName>
        <fullName evidence="2">Uncharacterized protein</fullName>
    </submittedName>
</protein>
<comment type="caution">
    <text evidence="2">The sequence shown here is derived from an EMBL/GenBank/DDBJ whole genome shotgun (WGS) entry which is preliminary data.</text>
</comment>
<evidence type="ECO:0000313" key="3">
    <source>
        <dbReference type="Proteomes" id="UP000729402"/>
    </source>
</evidence>
<keyword evidence="3" id="KW-1185">Reference proteome</keyword>
<reference evidence="2" key="2">
    <citation type="submission" date="2021-02" db="EMBL/GenBank/DDBJ databases">
        <authorList>
            <person name="Kimball J.A."/>
            <person name="Haas M.W."/>
            <person name="Macchietto M."/>
            <person name="Kono T."/>
            <person name="Duquette J."/>
            <person name="Shao M."/>
        </authorList>
    </citation>
    <scope>NUCLEOTIDE SEQUENCE</scope>
    <source>
        <tissue evidence="2">Fresh leaf tissue</tissue>
    </source>
</reference>